<keyword evidence="5" id="KW-0342">GTP-binding</keyword>
<dbReference type="Ensembl" id="ENSLACT00000015460.1">
    <property type="protein sequence ID" value="ENSLACP00000015354.1"/>
    <property type="gene ID" value="ENSLACG00000013519.1"/>
</dbReference>
<gene>
    <name evidence="9" type="primary">LOC102352041</name>
</gene>
<keyword evidence="4" id="KW-0391">Immunity</keyword>
<feature type="region of interest" description="Disordered" evidence="7">
    <location>
        <begin position="570"/>
        <end position="590"/>
    </location>
</feature>
<name>H3B0D3_LATCH</name>
<keyword evidence="2" id="KW-0547">Nucleotide-binding</keyword>
<evidence type="ECO:0000259" key="8">
    <source>
        <dbReference type="PROSITE" id="PS51715"/>
    </source>
</evidence>
<dbReference type="HOGENOM" id="CLU_018608_2_2_1"/>
<dbReference type="GO" id="GO:0045087">
    <property type="term" value="P:innate immune response"/>
    <property type="evidence" value="ECO:0007669"/>
    <property type="project" value="UniProtKB-KW"/>
</dbReference>
<evidence type="ECO:0000256" key="1">
    <source>
        <dbReference type="ARBA" id="ARBA00022588"/>
    </source>
</evidence>
<feature type="domain" description="GB1/RHD3-type G" evidence="8">
    <location>
        <begin position="37"/>
        <end position="275"/>
    </location>
</feature>
<keyword evidence="10" id="KW-1185">Reference proteome</keyword>
<dbReference type="FunCoup" id="H3B0D3">
    <property type="interactions" value="907"/>
</dbReference>
<dbReference type="Proteomes" id="UP000008672">
    <property type="component" value="Unassembled WGS sequence"/>
</dbReference>
<evidence type="ECO:0000256" key="7">
    <source>
        <dbReference type="SAM" id="MobiDB-lite"/>
    </source>
</evidence>
<reference evidence="9" key="2">
    <citation type="submission" date="2025-08" db="UniProtKB">
        <authorList>
            <consortium name="Ensembl"/>
        </authorList>
    </citation>
    <scope>IDENTIFICATION</scope>
</reference>
<dbReference type="GO" id="GO:0003924">
    <property type="term" value="F:GTPase activity"/>
    <property type="evidence" value="ECO:0007669"/>
    <property type="project" value="InterPro"/>
</dbReference>
<dbReference type="PROSITE" id="PS51715">
    <property type="entry name" value="G_GB1_RHD3"/>
    <property type="match status" value="1"/>
</dbReference>
<dbReference type="InterPro" id="IPR003191">
    <property type="entry name" value="Guanylate-bd/ATL_C"/>
</dbReference>
<dbReference type="CDD" id="cd01851">
    <property type="entry name" value="GBP"/>
    <property type="match status" value="1"/>
</dbReference>
<keyword evidence="1" id="KW-0399">Innate immunity</keyword>
<dbReference type="AlphaFoldDB" id="H3B0D3"/>
<evidence type="ECO:0000256" key="4">
    <source>
        <dbReference type="ARBA" id="ARBA00022859"/>
    </source>
</evidence>
<protein>
    <recommendedName>
        <fullName evidence="8">GB1/RHD3-type G domain-containing protein</fullName>
    </recommendedName>
</protein>
<dbReference type="Gene3D" id="3.40.50.300">
    <property type="entry name" value="P-loop containing nucleotide triphosphate hydrolases"/>
    <property type="match status" value="1"/>
</dbReference>
<evidence type="ECO:0000256" key="2">
    <source>
        <dbReference type="ARBA" id="ARBA00022741"/>
    </source>
</evidence>
<dbReference type="Pfam" id="PF02263">
    <property type="entry name" value="GBP"/>
    <property type="match status" value="1"/>
</dbReference>
<accession>H3B0D3</accession>
<dbReference type="GO" id="GO:0005525">
    <property type="term" value="F:GTP binding"/>
    <property type="evidence" value="ECO:0007669"/>
    <property type="project" value="UniProtKB-KW"/>
</dbReference>
<dbReference type="SUPFAM" id="SSF52540">
    <property type="entry name" value="P-loop containing nucleoside triphosphate hydrolases"/>
    <property type="match status" value="1"/>
</dbReference>
<proteinExistence type="inferred from homology"/>
<reference evidence="9" key="3">
    <citation type="submission" date="2025-09" db="UniProtKB">
        <authorList>
            <consortium name="Ensembl"/>
        </authorList>
    </citation>
    <scope>IDENTIFICATION</scope>
</reference>
<dbReference type="InParanoid" id="H3B0D3"/>
<dbReference type="eggNOG" id="KOG2037">
    <property type="taxonomic scope" value="Eukaryota"/>
</dbReference>
<evidence type="ECO:0000313" key="10">
    <source>
        <dbReference type="Proteomes" id="UP000008672"/>
    </source>
</evidence>
<dbReference type="OMA" id="DRQSGFR"/>
<dbReference type="InterPro" id="IPR036543">
    <property type="entry name" value="Guanylate-bd_C_sf"/>
</dbReference>
<evidence type="ECO:0000256" key="3">
    <source>
        <dbReference type="ARBA" id="ARBA00022801"/>
    </source>
</evidence>
<dbReference type="Gene3D" id="1.20.1000.10">
    <property type="entry name" value="Guanylate-binding protein, C-terminal domain"/>
    <property type="match status" value="1"/>
</dbReference>
<feature type="compositionally biased region" description="Basic and acidic residues" evidence="7">
    <location>
        <begin position="570"/>
        <end position="583"/>
    </location>
</feature>
<evidence type="ECO:0000256" key="6">
    <source>
        <dbReference type="PROSITE-ProRule" id="PRU01052"/>
    </source>
</evidence>
<comment type="similarity">
    <text evidence="6">Belongs to the TRAFAC class dynamin-like GTPase superfamily. GB1/RHD3 GTPase family.</text>
</comment>
<dbReference type="InterPro" id="IPR037684">
    <property type="entry name" value="GBP_C"/>
</dbReference>
<dbReference type="FunFam" id="1.20.1000.10:FF:000001">
    <property type="entry name" value="Guanylate binding protein 1"/>
    <property type="match status" value="1"/>
</dbReference>
<evidence type="ECO:0000313" key="9">
    <source>
        <dbReference type="Ensembl" id="ENSLACP00000015354.1"/>
    </source>
</evidence>
<dbReference type="PANTHER" id="PTHR10751">
    <property type="entry name" value="GUANYLATE BINDING PROTEIN"/>
    <property type="match status" value="1"/>
</dbReference>
<dbReference type="InterPro" id="IPR030386">
    <property type="entry name" value="G_GB1_RHD3_dom"/>
</dbReference>
<dbReference type="FunFam" id="3.40.50.300:FF:000422">
    <property type="entry name" value="Guanylate-binding protein 1"/>
    <property type="match status" value="1"/>
</dbReference>
<dbReference type="GeneTree" id="ENSGT00940000154265"/>
<dbReference type="InterPro" id="IPR027417">
    <property type="entry name" value="P-loop_NTPase"/>
</dbReference>
<evidence type="ECO:0000256" key="5">
    <source>
        <dbReference type="ARBA" id="ARBA00023134"/>
    </source>
</evidence>
<organism evidence="9 10">
    <name type="scientific">Latimeria chalumnae</name>
    <name type="common">Coelacanth</name>
    <dbReference type="NCBI Taxonomy" id="7897"/>
    <lineage>
        <taxon>Eukaryota</taxon>
        <taxon>Metazoa</taxon>
        <taxon>Chordata</taxon>
        <taxon>Craniata</taxon>
        <taxon>Vertebrata</taxon>
        <taxon>Euteleostomi</taxon>
        <taxon>Coelacanthiformes</taxon>
        <taxon>Coelacanthidae</taxon>
        <taxon>Latimeria</taxon>
    </lineage>
</organism>
<reference evidence="10" key="1">
    <citation type="submission" date="2011-08" db="EMBL/GenBank/DDBJ databases">
        <title>The draft genome of Latimeria chalumnae.</title>
        <authorList>
            <person name="Di Palma F."/>
            <person name="Alfoldi J."/>
            <person name="Johnson J."/>
            <person name="Berlin A."/>
            <person name="Gnerre S."/>
            <person name="Jaffe D."/>
            <person name="MacCallum I."/>
            <person name="Young S."/>
            <person name="Walker B.J."/>
            <person name="Lander E."/>
            <person name="Lindblad-Toh K."/>
        </authorList>
    </citation>
    <scope>NUCLEOTIDE SEQUENCE [LARGE SCALE GENOMIC DNA]</scope>
    <source>
        <strain evidence="10">Wild caught</strain>
    </source>
</reference>
<dbReference type="InterPro" id="IPR015894">
    <property type="entry name" value="Guanylate-bd_N"/>
</dbReference>
<dbReference type="EMBL" id="AFYH01089375">
    <property type="status" value="NOT_ANNOTATED_CDS"/>
    <property type="molecule type" value="Genomic_DNA"/>
</dbReference>
<dbReference type="SUPFAM" id="SSF48340">
    <property type="entry name" value="Interferon-induced guanylate-binding protein 1 (GBP1), C-terminal domain"/>
    <property type="match status" value="1"/>
</dbReference>
<dbReference type="CDD" id="cd16269">
    <property type="entry name" value="GBP_C"/>
    <property type="match status" value="1"/>
</dbReference>
<dbReference type="Pfam" id="PF02841">
    <property type="entry name" value="GBP_C"/>
    <property type="match status" value="1"/>
</dbReference>
<sequence length="624" mass="70679">KMAPAVSMPAPVCLIENTPNGELLVNQEALRILSGITEPVVVVAIVGLYRTGKSYLMNKLAGKKSGFSLGSTVQSHTKGIWMWCIPHPHEPNQTLVLLDTEGLGDVEKGDQKNDCWIFALAVLLSSTFVYNSMGTIDQYALEKLHYVSELTERIKVTSSDDSDDSIEYARFFPGFVWTVRDFSLELSLEGHPITEDEYLDNALKLKKGLNKATQQFNLLRESIRNFFPSRKCFVFDRPASGEKLQRMEELDESELNPEFVSQARRFCIYVFESTKPKTLKGGYAVTGALFGNLAVTYVDTIRSGSIPCLDNAVLALSQIENSTAVQNALKYYQEKMEERVKFPTETLEDLLELHAQCEKEAVDIFMKRSFKDETHEFQTSLMESVQLSFEKFSKRNETKSRDSCNALLIKLFQRMQEKISEGLYLQPGGHHCYKTDQSEIVKKYSTHPGKGVKADEVLQEFLKSKETLANSILWADQSLSEKEKEIKAAQATTEAKELEMRVMEEAQKALKQKLEDQQRSYEENLEKMVEKMEADRKSLLEEQQRALDQKLKEQKALLDEGFKMKAERMEDEIRSLQREKKGTESSSPLSEQIETLGSIASMFLPGIVGKVGGMIGSKILAHCF</sequence>
<keyword evidence="3" id="KW-0378">Hydrolase</keyword>